<dbReference type="InterPro" id="IPR003591">
    <property type="entry name" value="Leu-rich_rpt_typical-subtyp"/>
</dbReference>
<dbReference type="Pfam" id="PF13855">
    <property type="entry name" value="LRR_8"/>
    <property type="match status" value="3"/>
</dbReference>
<dbReference type="InterPro" id="IPR032675">
    <property type="entry name" value="LRR_dom_sf"/>
</dbReference>
<evidence type="ECO:0000256" key="4">
    <source>
        <dbReference type="ARBA" id="ARBA00024339"/>
    </source>
</evidence>
<dbReference type="InterPro" id="IPR039156">
    <property type="entry name" value="PHAF1/BROMI"/>
</dbReference>
<dbReference type="GO" id="GO:0005802">
    <property type="term" value="C:trans-Golgi network"/>
    <property type="evidence" value="ECO:0007669"/>
    <property type="project" value="TreeGrafter"/>
</dbReference>
<dbReference type="InterPro" id="IPR001611">
    <property type="entry name" value="Leu-rich_rpt"/>
</dbReference>
<feature type="region of interest" description="Disordered" evidence="5">
    <location>
        <begin position="362"/>
        <end position="406"/>
    </location>
</feature>
<dbReference type="InterPro" id="IPR000483">
    <property type="entry name" value="Cys-rich_flank_reg_C"/>
</dbReference>
<gene>
    <name evidence="8" type="ORF">QR680_011336</name>
</gene>
<keyword evidence="2" id="KW-0732">Signal</keyword>
<evidence type="ECO:0000256" key="1">
    <source>
        <dbReference type="ARBA" id="ARBA00022614"/>
    </source>
</evidence>
<evidence type="ECO:0000259" key="7">
    <source>
        <dbReference type="SMART" id="SM00082"/>
    </source>
</evidence>
<feature type="region of interest" description="Disordered" evidence="5">
    <location>
        <begin position="983"/>
        <end position="1023"/>
    </location>
</feature>
<dbReference type="EMBL" id="JAUCMV010000001">
    <property type="protein sequence ID" value="KAK0429350.1"/>
    <property type="molecule type" value="Genomic_DNA"/>
</dbReference>
<keyword evidence="9" id="KW-1185">Reference proteome</keyword>
<evidence type="ECO:0000313" key="9">
    <source>
        <dbReference type="Proteomes" id="UP001175271"/>
    </source>
</evidence>
<evidence type="ECO:0000256" key="2">
    <source>
        <dbReference type="ARBA" id="ARBA00022729"/>
    </source>
</evidence>
<keyword evidence="1" id="KW-0433">Leucine-rich repeat</keyword>
<keyword evidence="6" id="KW-0472">Membrane</keyword>
<feature type="compositionally biased region" description="Low complexity" evidence="5">
    <location>
        <begin position="983"/>
        <end position="995"/>
    </location>
</feature>
<dbReference type="SMART" id="SM00369">
    <property type="entry name" value="LRR_TYP"/>
    <property type="match status" value="9"/>
</dbReference>
<organism evidence="8 9">
    <name type="scientific">Steinernema hermaphroditum</name>
    <dbReference type="NCBI Taxonomy" id="289476"/>
    <lineage>
        <taxon>Eukaryota</taxon>
        <taxon>Metazoa</taxon>
        <taxon>Ecdysozoa</taxon>
        <taxon>Nematoda</taxon>
        <taxon>Chromadorea</taxon>
        <taxon>Rhabditida</taxon>
        <taxon>Tylenchina</taxon>
        <taxon>Panagrolaimomorpha</taxon>
        <taxon>Strongyloidoidea</taxon>
        <taxon>Steinernematidae</taxon>
        <taxon>Steinernema</taxon>
    </lineage>
</organism>
<dbReference type="Proteomes" id="UP001175271">
    <property type="component" value="Unassembled WGS sequence"/>
</dbReference>
<protein>
    <recommendedName>
        <fullName evidence="7">LRRCT domain-containing protein</fullName>
    </recommendedName>
</protein>
<dbReference type="PANTHER" id="PTHR13465">
    <property type="entry name" value="UPF0183 PROTEIN"/>
    <property type="match status" value="1"/>
</dbReference>
<keyword evidence="6" id="KW-1133">Transmembrane helix</keyword>
<comment type="similarity">
    <text evidence="4">Belongs to the PHAF1 family.</text>
</comment>
<keyword evidence="3" id="KW-0677">Repeat</keyword>
<dbReference type="InterPro" id="IPR005373">
    <property type="entry name" value="PHAF1"/>
</dbReference>
<proteinExistence type="inferred from homology"/>
<feature type="region of interest" description="Disordered" evidence="5">
    <location>
        <begin position="322"/>
        <end position="346"/>
    </location>
</feature>
<dbReference type="SMART" id="SM00082">
    <property type="entry name" value="LRRCT"/>
    <property type="match status" value="1"/>
</dbReference>
<comment type="caution">
    <text evidence="8">The sequence shown here is derived from an EMBL/GenBank/DDBJ whole genome shotgun (WGS) entry which is preliminary data.</text>
</comment>
<dbReference type="Pfam" id="PF03676">
    <property type="entry name" value="PHAF1"/>
    <property type="match status" value="1"/>
</dbReference>
<dbReference type="AlphaFoldDB" id="A0AA39MDB5"/>
<feature type="domain" description="LRRCT" evidence="7">
    <location>
        <begin position="870"/>
        <end position="923"/>
    </location>
</feature>
<feature type="compositionally biased region" description="Pro residues" evidence="5">
    <location>
        <begin position="386"/>
        <end position="404"/>
    </location>
</feature>
<accession>A0AA39MDB5</accession>
<dbReference type="PANTHER" id="PTHR13465:SF2">
    <property type="entry name" value="PHAGOSOME ASSEMBLY FACTOR 1"/>
    <property type="match status" value="1"/>
</dbReference>
<evidence type="ECO:0000256" key="3">
    <source>
        <dbReference type="ARBA" id="ARBA00022737"/>
    </source>
</evidence>
<name>A0AA39MDB5_9BILA</name>
<feature type="compositionally biased region" description="Pro residues" evidence="5">
    <location>
        <begin position="1001"/>
        <end position="1013"/>
    </location>
</feature>
<reference evidence="8" key="1">
    <citation type="submission" date="2023-06" db="EMBL/GenBank/DDBJ databases">
        <title>Genomic analysis of the entomopathogenic nematode Steinernema hermaphroditum.</title>
        <authorList>
            <person name="Schwarz E.M."/>
            <person name="Heppert J.K."/>
            <person name="Baniya A."/>
            <person name="Schwartz H.T."/>
            <person name="Tan C.-H."/>
            <person name="Antoshechkin I."/>
            <person name="Sternberg P.W."/>
            <person name="Goodrich-Blair H."/>
            <person name="Dillman A.R."/>
        </authorList>
    </citation>
    <scope>NUCLEOTIDE SEQUENCE</scope>
    <source>
        <strain evidence="8">PS9179</strain>
        <tissue evidence="8">Whole animal</tissue>
    </source>
</reference>
<sequence length="1023" mass="113629">MDSFRLDGDDMATASAMATTTIQEFEVVPETALRNEQVEFLLGMQLNQAIAVLTNNARTMKNIELSYSKKEPLSRDITITLKNDGVRLHFCSKKQRLRLIEIYDLHNIALRFGSSVFSKPGAEANYNTVESTFGATHPGVYDEKQKLFMLSWRGVAFWFATGQDSSTVQSTYCHGLGSLHFSNASMPPLTRMTIFNGDTPSTAIVPHIPPQTFVGGANLHHLEAIRQNNTVTGLKFTFYAETPATTRSANDFAIGKFEPIVCFGDSQESVMSALGAPSKVYYKSDERMLIQRSDRQGGESMSENRPDFFFNYFTLGVGRERQKTLNDRKQQNTSKHGDRRVGDRFRCKSVTAKNGELKKLQKVEEGSGGGEAGLRTFLPLRDPISPAAPPSPHASFPPAPPPSAPAAATAELAARYSQPRISAAMSLLYATWPLFVAALVASPQLTSSAIPSRNPSCPLECECERSEARVVVICQRGGLNDSNYVNILHAVPDDTTHLEIRPPHGQRNSFHWNDNVNRLVELQSLTLVDCQIPSMSAMLRLPNLVHMDLSRNRIDRLTLSFFSHLPRLQHLDLSFNTLNVVPSSVFTYLRELKSLSLSGNRLTDIPPSLFSRSASIRSLEFDGNLLPVAKINALVTTVADSLERLELNNCYLNDSVKELKLEKTRHLKQLGIAQNSLHSIPTEVLRKAPSLETLNLAGNAIATVPPCAFCGTSLTRLSLAHNRLEKDSLGPESFAQTRLTSLDLSFNLFGLSFDSIQLGHAQPTLQTLHLSGNGLLKFDESHIHTLESIESLHFAANEIDYIPAALPTRYSQLKFLNLSGNLLDSLPDNLPTLLPLLENFDLSHNHLSALPISLVNSWLSQMELVYLHENPWDCRCAIQHLQHQMRQRYRYRIELAYDRTLCAEPELLKGQPVRRVENINDCAVLFGARYGITQSSEVAILLLLLLAVFLFVSLVTITLYYGRTNRYKGSYVTRELSRTKLSPTSTYGYSPSPSSVIEPLTPSPIPPPPPPPNGAVSMYSSYD</sequence>
<dbReference type="SUPFAM" id="SSF52058">
    <property type="entry name" value="L domain-like"/>
    <property type="match status" value="1"/>
</dbReference>
<dbReference type="Gene3D" id="3.80.10.10">
    <property type="entry name" value="Ribonuclease Inhibitor"/>
    <property type="match status" value="3"/>
</dbReference>
<dbReference type="SMART" id="SM00364">
    <property type="entry name" value="LRR_BAC"/>
    <property type="match status" value="4"/>
</dbReference>
<keyword evidence="6" id="KW-0812">Transmembrane</keyword>
<dbReference type="GO" id="GO:0043001">
    <property type="term" value="P:Golgi to plasma membrane protein transport"/>
    <property type="evidence" value="ECO:0007669"/>
    <property type="project" value="TreeGrafter"/>
</dbReference>
<evidence type="ECO:0000256" key="6">
    <source>
        <dbReference type="SAM" id="Phobius"/>
    </source>
</evidence>
<feature type="transmembrane region" description="Helical" evidence="6">
    <location>
        <begin position="938"/>
        <end position="961"/>
    </location>
</feature>
<dbReference type="PROSITE" id="PS51450">
    <property type="entry name" value="LRR"/>
    <property type="match status" value="3"/>
</dbReference>
<evidence type="ECO:0000313" key="8">
    <source>
        <dbReference type="EMBL" id="KAK0429350.1"/>
    </source>
</evidence>
<evidence type="ECO:0000256" key="5">
    <source>
        <dbReference type="SAM" id="MobiDB-lite"/>
    </source>
</evidence>